<name>A0AAD9IM66_PROWI</name>
<dbReference type="GO" id="GO:0005874">
    <property type="term" value="C:microtubule"/>
    <property type="evidence" value="ECO:0007669"/>
    <property type="project" value="TreeGrafter"/>
</dbReference>
<dbReference type="Proteomes" id="UP001255856">
    <property type="component" value="Unassembled WGS sequence"/>
</dbReference>
<dbReference type="InterPro" id="IPR030381">
    <property type="entry name" value="G_DYNAMIN_dom"/>
</dbReference>
<protein>
    <recommendedName>
        <fullName evidence="3">Dynamin-type G domain-containing protein</fullName>
    </recommendedName>
</protein>
<keyword evidence="1" id="KW-0175">Coiled coil</keyword>
<comment type="caution">
    <text evidence="4">The sequence shown here is derived from an EMBL/GenBank/DDBJ whole genome shotgun (WGS) entry which is preliminary data.</text>
</comment>
<dbReference type="Pfam" id="PF00350">
    <property type="entry name" value="Dynamin_N"/>
    <property type="match status" value="1"/>
</dbReference>
<evidence type="ECO:0000259" key="3">
    <source>
        <dbReference type="PROSITE" id="PS51718"/>
    </source>
</evidence>
<evidence type="ECO:0000313" key="5">
    <source>
        <dbReference type="Proteomes" id="UP001255856"/>
    </source>
</evidence>
<evidence type="ECO:0000256" key="1">
    <source>
        <dbReference type="SAM" id="Coils"/>
    </source>
</evidence>
<keyword evidence="5" id="KW-1185">Reference proteome</keyword>
<reference evidence="4" key="1">
    <citation type="submission" date="2021-01" db="EMBL/GenBank/DDBJ databases">
        <authorList>
            <person name="Eckstrom K.M.E."/>
        </authorList>
    </citation>
    <scope>NUCLEOTIDE SEQUENCE</scope>
    <source>
        <strain evidence="4">UVCC 0001</strain>
    </source>
</reference>
<feature type="region of interest" description="Disordered" evidence="2">
    <location>
        <begin position="653"/>
        <end position="728"/>
    </location>
</feature>
<dbReference type="GO" id="GO:0016020">
    <property type="term" value="C:membrane"/>
    <property type="evidence" value="ECO:0007669"/>
    <property type="project" value="TreeGrafter"/>
</dbReference>
<feature type="coiled-coil region" evidence="1">
    <location>
        <begin position="318"/>
        <end position="345"/>
    </location>
</feature>
<dbReference type="Gene3D" id="3.40.50.300">
    <property type="entry name" value="P-loop containing nucleotide triphosphate hydrolases"/>
    <property type="match status" value="1"/>
</dbReference>
<evidence type="ECO:0000256" key="2">
    <source>
        <dbReference type="SAM" id="MobiDB-lite"/>
    </source>
</evidence>
<dbReference type="EMBL" id="JASFZW010000001">
    <property type="protein sequence ID" value="KAK2080188.1"/>
    <property type="molecule type" value="Genomic_DNA"/>
</dbReference>
<dbReference type="CDD" id="cd08771">
    <property type="entry name" value="DLP_1"/>
    <property type="match status" value="1"/>
</dbReference>
<dbReference type="GO" id="GO:0005737">
    <property type="term" value="C:cytoplasm"/>
    <property type="evidence" value="ECO:0007669"/>
    <property type="project" value="TreeGrafter"/>
</dbReference>
<dbReference type="GO" id="GO:0008017">
    <property type="term" value="F:microtubule binding"/>
    <property type="evidence" value="ECO:0007669"/>
    <property type="project" value="TreeGrafter"/>
</dbReference>
<dbReference type="AlphaFoldDB" id="A0AAD9IM66"/>
<dbReference type="PRINTS" id="PR00195">
    <property type="entry name" value="DYNAMIN"/>
</dbReference>
<dbReference type="InterPro" id="IPR045063">
    <property type="entry name" value="Dynamin_N"/>
</dbReference>
<dbReference type="PROSITE" id="PS51718">
    <property type="entry name" value="G_DYNAMIN_2"/>
    <property type="match status" value="1"/>
</dbReference>
<sequence>MQRRYQAFSRLQAAVVGLGETVAIPEIVAIGGQSDGKSSLLEALLGFRFNIREVEMGTRRPIIVQMVHDATATEPRCRIKQEDGPEYGPEISHAAGVMEAIREQTEVHLAATGAVVSPVPLVMRAEYAYCANLTIIDTPGFILKAHKGEPASTPEQILAMVKEQCAPRHRIILFLQQSSVEWASSMWLPVVQEVDPALSRTIIVASKFDNRLKEFGERWEVDKYLGAGGYLPREANLFFIALPKACVGVGERKVASSAAEWRAAIQKVDASVLQQLRENIEGGFDEAAFGERVGFAKLKEFLEDRLAERYKKAVPGVLAALRSRCRTLQTRLTEADESIARLEDVRGLRADALGAVIRIGTSAREVLDGVSEASAAAYGRTREEEEAGVQDGFGGVDGALAAGPARRGAPNWGAGPGTHKPTNRGSPPVEEDEKAAFAASLRLYGSAAFSRAIADFRTTILKLRPPPGSLGDRGGHKGYFFGMWPQQGPEAVTRVALMLSQRAVRAAVAPVLGDLSRRLANVLRHSLAVAYAVALGEAGRGGVGVEGGRVFTSATSPASVRNASSSVAHAPAFRAELEAECAVLVARLMSEAEEKLRGVLDTVVCAAAFPAEPVVRVGEGDAGRPWTGLGAGWTLDSLSFEELAGERVDIDSKRRRRRKDGRRLTLPASQAAAPAREVTPEAAEQGTPGAAERVRRGPLQATQLTVPETPSPDAVEGRSALRKRASGAAGTLERRAMLAAAQQTGAAGHAEEEPILSAVPETVSPLARTDGRAEDASGKNGGWEGRGDLLQCVAAMVGRRFIAMCEQLAGGPIAAMLHAGLLRRLRESITEHLLCRLCARTDPELLELLSDPEAFQKLKRGREDLATSLETLQQSCLEFSQVAEDLG</sequence>
<dbReference type="PANTHER" id="PTHR11566">
    <property type="entry name" value="DYNAMIN"/>
    <property type="match status" value="1"/>
</dbReference>
<dbReference type="InterPro" id="IPR027417">
    <property type="entry name" value="P-loop_NTPase"/>
</dbReference>
<dbReference type="SUPFAM" id="SSF52540">
    <property type="entry name" value="P-loop containing nucleoside triphosphate hydrolases"/>
    <property type="match status" value="1"/>
</dbReference>
<proteinExistence type="predicted"/>
<dbReference type="InterPro" id="IPR022812">
    <property type="entry name" value="Dynamin"/>
</dbReference>
<dbReference type="GO" id="GO:0003924">
    <property type="term" value="F:GTPase activity"/>
    <property type="evidence" value="ECO:0007669"/>
    <property type="project" value="InterPro"/>
</dbReference>
<evidence type="ECO:0000313" key="4">
    <source>
        <dbReference type="EMBL" id="KAK2080188.1"/>
    </source>
</evidence>
<dbReference type="InterPro" id="IPR001401">
    <property type="entry name" value="Dynamin_GTPase"/>
</dbReference>
<gene>
    <name evidence="4" type="ORF">QBZ16_000041</name>
</gene>
<feature type="region of interest" description="Disordered" evidence="2">
    <location>
        <begin position="404"/>
        <end position="432"/>
    </location>
</feature>
<dbReference type="GO" id="GO:0005525">
    <property type="term" value="F:GTP binding"/>
    <property type="evidence" value="ECO:0007669"/>
    <property type="project" value="InterPro"/>
</dbReference>
<accession>A0AAD9IM66</accession>
<feature type="compositionally biased region" description="Low complexity" evidence="2">
    <location>
        <begin position="404"/>
        <end position="413"/>
    </location>
</feature>
<feature type="domain" description="Dynamin-type G" evidence="3">
    <location>
        <begin position="21"/>
        <end position="315"/>
    </location>
</feature>
<dbReference type="PANTHER" id="PTHR11566:SF169">
    <property type="entry name" value="DYNAMIN-LIKE PROTEIN C"/>
    <property type="match status" value="1"/>
</dbReference>
<organism evidence="4 5">
    <name type="scientific">Prototheca wickerhamii</name>
    <dbReference type="NCBI Taxonomy" id="3111"/>
    <lineage>
        <taxon>Eukaryota</taxon>
        <taxon>Viridiplantae</taxon>
        <taxon>Chlorophyta</taxon>
        <taxon>core chlorophytes</taxon>
        <taxon>Trebouxiophyceae</taxon>
        <taxon>Chlorellales</taxon>
        <taxon>Chlorellaceae</taxon>
        <taxon>Prototheca</taxon>
    </lineage>
</organism>
<dbReference type="SMART" id="SM00053">
    <property type="entry name" value="DYNc"/>
    <property type="match status" value="1"/>
</dbReference>